<dbReference type="InterPro" id="IPR003615">
    <property type="entry name" value="HNH_nuc"/>
</dbReference>
<dbReference type="Proteomes" id="UP001631987">
    <property type="component" value="Unassembled WGS sequence"/>
</dbReference>
<sequence>MGQVFRVAANDGTAIDAHYEVDGDTIIFHSRGGTKGKSAINTEYAQGLEALLLRLSAASIPLLRVWVDSSRVQGLTVEQRTIFDEADRAASPNAALRLISSRMKSVGRAEKSQEGGGNSTRRICLQVFSGTAKSTLVDTLGGAPVVKDLRSLDRIPAEELRTVTAEYVWQAVQELLSGKQVPGFGPSTDYDLITDEQIRLPPKAVYGLAASKTFGFAVQPRHFTAGVNSPCFNVLEAAGFRIVRKGEADEQPGIPLPAEDRQWAEGQPRLIFHLRRERAPGLSRAKKAEFLRVHRRLFCERCRMDPVETYGGDHGEACIEVHHHDVQIAEMALGHQTRLEDLQCLCASCHRVVHRLLKESAALSK</sequence>
<protein>
    <recommendedName>
        <fullName evidence="3">HNH endonuclease</fullName>
    </recommendedName>
</protein>
<proteinExistence type="predicted"/>
<keyword evidence="2" id="KW-1185">Reference proteome</keyword>
<evidence type="ECO:0000313" key="2">
    <source>
        <dbReference type="Proteomes" id="UP001631987"/>
    </source>
</evidence>
<accession>A0ABW9H978</accession>
<dbReference type="CDD" id="cd00085">
    <property type="entry name" value="HNHc"/>
    <property type="match status" value="1"/>
</dbReference>
<evidence type="ECO:0000313" key="1">
    <source>
        <dbReference type="EMBL" id="MFM9518141.1"/>
    </source>
</evidence>
<dbReference type="EMBL" id="JBJVNW010000006">
    <property type="protein sequence ID" value="MFM9518141.1"/>
    <property type="molecule type" value="Genomic_DNA"/>
</dbReference>
<reference evidence="1 2" key="1">
    <citation type="submission" date="2024-12" db="EMBL/GenBank/DDBJ databases">
        <title>Pseudomonas species isolated from Lotus nodules promote plant growth.</title>
        <authorList>
            <person name="Yu Y.-H."/>
            <person name="Kurtenbach J."/>
            <person name="Crosbie D."/>
            <person name="Brachmann A."/>
            <person name="Marin M."/>
        </authorList>
    </citation>
    <scope>NUCLEOTIDE SEQUENCE [LARGE SCALE GENOMIC DNA]</scope>
    <source>
        <strain evidence="1 2">PLb12A</strain>
    </source>
</reference>
<dbReference type="RefSeq" id="WP_409078625.1">
    <property type="nucleotide sequence ID" value="NZ_CP178857.1"/>
</dbReference>
<name>A0ABW9H978_9PSED</name>
<comment type="caution">
    <text evidence="1">The sequence shown here is derived from an EMBL/GenBank/DDBJ whole genome shotgun (WGS) entry which is preliminary data.</text>
</comment>
<evidence type="ECO:0008006" key="3">
    <source>
        <dbReference type="Google" id="ProtNLM"/>
    </source>
</evidence>
<gene>
    <name evidence="1" type="ORF">ACKKH4_12910</name>
</gene>
<organism evidence="1 2">
    <name type="scientific">Pseudomonas monachiensis</name>
    <dbReference type="NCBI Taxonomy" id="3060212"/>
    <lineage>
        <taxon>Bacteria</taxon>
        <taxon>Pseudomonadati</taxon>
        <taxon>Pseudomonadota</taxon>
        <taxon>Gammaproteobacteria</taxon>
        <taxon>Pseudomonadales</taxon>
        <taxon>Pseudomonadaceae</taxon>
        <taxon>Pseudomonas</taxon>
    </lineage>
</organism>